<protein>
    <submittedName>
        <fullName evidence="3">Theileria parva Tpr-related protein, putative</fullName>
    </submittedName>
</protein>
<gene>
    <name evidence="3" type="ORF">TA21390</name>
</gene>
<keyword evidence="2" id="KW-0472">Membrane</keyword>
<proteinExistence type="predicted"/>
<keyword evidence="1" id="KW-0175">Coiled coil</keyword>
<name>Q4UGM9_THEAN</name>
<accession>Q4UGM9</accession>
<feature type="transmembrane region" description="Helical" evidence="2">
    <location>
        <begin position="346"/>
        <end position="370"/>
    </location>
</feature>
<dbReference type="Proteomes" id="UP000001950">
    <property type="component" value="Chromosome 1"/>
</dbReference>
<dbReference type="EMBL" id="CR940347">
    <property type="protein sequence ID" value="CAI73760.1"/>
    <property type="molecule type" value="Genomic_DNA"/>
</dbReference>
<organism evidence="3 4">
    <name type="scientific">Theileria annulata</name>
    <dbReference type="NCBI Taxonomy" id="5874"/>
    <lineage>
        <taxon>Eukaryota</taxon>
        <taxon>Sar</taxon>
        <taxon>Alveolata</taxon>
        <taxon>Apicomplexa</taxon>
        <taxon>Aconoidasida</taxon>
        <taxon>Piroplasmida</taxon>
        <taxon>Theileriidae</taxon>
        <taxon>Theileria</taxon>
    </lineage>
</organism>
<keyword evidence="2" id="KW-0812">Transmembrane</keyword>
<evidence type="ECO:0000313" key="4">
    <source>
        <dbReference type="Proteomes" id="UP000001950"/>
    </source>
</evidence>
<evidence type="ECO:0000313" key="3">
    <source>
        <dbReference type="EMBL" id="CAI73760.1"/>
    </source>
</evidence>
<reference evidence="3 4" key="1">
    <citation type="journal article" date="2005" name="Science">
        <title>Genome of the host-cell transforming parasite Theileria annulata compared with T. parva.</title>
        <authorList>
            <person name="Pain A."/>
            <person name="Renauld H."/>
            <person name="Berriman M."/>
            <person name="Murphy L."/>
            <person name="Yeats C.A."/>
            <person name="Weir W."/>
            <person name="Kerhornou A."/>
            <person name="Aslett M."/>
            <person name="Bishop R."/>
            <person name="Bouchier C."/>
            <person name="Cochet M."/>
            <person name="Coulson R.M.R."/>
            <person name="Cronin A."/>
            <person name="de Villiers E.P."/>
            <person name="Fraser A."/>
            <person name="Fosker N."/>
            <person name="Gardner M."/>
            <person name="Goble A."/>
            <person name="Griffiths-Jones S."/>
            <person name="Harris D.E."/>
            <person name="Katzer F."/>
            <person name="Larke N."/>
            <person name="Lord A."/>
            <person name="Maser P."/>
            <person name="McKellar S."/>
            <person name="Mooney P."/>
            <person name="Morton F."/>
            <person name="Nene V."/>
            <person name="O'Neil S."/>
            <person name="Price C."/>
            <person name="Quail M.A."/>
            <person name="Rabbinowitsch E."/>
            <person name="Rawlings N.D."/>
            <person name="Rutter S."/>
            <person name="Saunders D."/>
            <person name="Seeger K."/>
            <person name="Shah T."/>
            <person name="Squares R."/>
            <person name="Squares S."/>
            <person name="Tivey A."/>
            <person name="Walker A.R."/>
            <person name="Woodward J."/>
            <person name="Dobbelaere D.A.E."/>
            <person name="Langsley G."/>
            <person name="Rajandream M.A."/>
            <person name="McKeever D."/>
            <person name="Shiels B."/>
            <person name="Tait A."/>
            <person name="Barrell B.G."/>
            <person name="Hall N."/>
        </authorList>
    </citation>
    <scope>NUCLEOTIDE SEQUENCE [LARGE SCALE GENOMIC DNA]</scope>
    <source>
        <strain evidence="4">Ankara</strain>
    </source>
</reference>
<feature type="coiled-coil region" evidence="1">
    <location>
        <begin position="144"/>
        <end position="171"/>
    </location>
</feature>
<keyword evidence="4" id="KW-1185">Reference proteome</keyword>
<feature type="transmembrane region" description="Helical" evidence="2">
    <location>
        <begin position="563"/>
        <end position="585"/>
    </location>
</feature>
<dbReference type="AlphaFoldDB" id="Q4UGM9"/>
<sequence>MKLAGDSKLTNDDKVTAVIKAYLEVKNTYYQMLIRYRIQKKAEPFYSAANALKDAAKAQTSQPQTPLGKLQGAAGPEMDTLVRTAETLKGIELGTDDSNIVQKYLAVADEYGKLSSKKEFKDASSEREVQEVTKAFEALQNSYVNVIRLRVQELANLAETLKNKATEANSVSGLDGKATALRDAASQDQNGLKQKADLLVKAINSGQPTYEKATDVIKQFVKVKEAYEALENQAKYQQLLDKAKEQIAEGQPLSDGDEQNVKNVDDAYNDLKKLYDKILKFAKVKYYSEQLHSAASGGNAENVINNFNSLVDSYSKLGTNKSIVKTQFTDLQKVYSEAIYFYKKCVLAWTSIITNWLNFLTFVILLIVFVTGGDDPGRSGCEGTASAAPQTINSVKLAISGSTHTITLSDGGNTNGTLTHTSEKAITLKGSGTGTLTIKLPGGEIKLTQLTISGNTLTIKNGSRVSVTKDDDTKIKLQQSGGATLNSNQLTLEKDEDGGRDAANISGQSTVTLDYGTGGGHITINGSAISDLRKYEPSLSPQYFDGATTFRFKKWSEYPAGKFYLGFNILMVIKISLAGIFIYSLHYKDSNISRAIVNQPKMSTALSILFYMCHGSH</sequence>
<dbReference type="RefSeq" id="XP_954437.1">
    <property type="nucleotide sequence ID" value="XM_949344.1"/>
</dbReference>
<evidence type="ECO:0000256" key="2">
    <source>
        <dbReference type="SAM" id="Phobius"/>
    </source>
</evidence>
<dbReference type="GeneID" id="3863436"/>
<dbReference type="VEuPathDB" id="PiroplasmaDB:TA21390"/>
<keyword evidence="2" id="KW-1133">Transmembrane helix</keyword>
<dbReference type="InParanoid" id="Q4UGM9"/>
<dbReference type="KEGG" id="tan:TA21390"/>
<evidence type="ECO:0000256" key="1">
    <source>
        <dbReference type="SAM" id="Coils"/>
    </source>
</evidence>